<dbReference type="Proteomes" id="UP000054097">
    <property type="component" value="Unassembled WGS sequence"/>
</dbReference>
<dbReference type="AlphaFoldDB" id="A0A0C2WWQ4"/>
<evidence type="ECO:0000313" key="1">
    <source>
        <dbReference type="EMBL" id="KIM21792.1"/>
    </source>
</evidence>
<reference evidence="1 2" key="1">
    <citation type="submission" date="2014-04" db="EMBL/GenBank/DDBJ databases">
        <authorList>
            <consortium name="DOE Joint Genome Institute"/>
            <person name="Kuo A."/>
            <person name="Zuccaro A."/>
            <person name="Kohler A."/>
            <person name="Nagy L.G."/>
            <person name="Floudas D."/>
            <person name="Copeland A."/>
            <person name="Barry K.W."/>
            <person name="Cichocki N."/>
            <person name="Veneault-Fourrey C."/>
            <person name="LaButti K."/>
            <person name="Lindquist E.A."/>
            <person name="Lipzen A."/>
            <person name="Lundell T."/>
            <person name="Morin E."/>
            <person name="Murat C."/>
            <person name="Sun H."/>
            <person name="Tunlid A."/>
            <person name="Henrissat B."/>
            <person name="Grigoriev I.V."/>
            <person name="Hibbett D.S."/>
            <person name="Martin F."/>
            <person name="Nordberg H.P."/>
            <person name="Cantor M.N."/>
            <person name="Hua S.X."/>
        </authorList>
    </citation>
    <scope>NUCLEOTIDE SEQUENCE [LARGE SCALE GENOMIC DNA]</scope>
    <source>
        <strain evidence="1 2">MAFF 305830</strain>
    </source>
</reference>
<evidence type="ECO:0000313" key="2">
    <source>
        <dbReference type="Proteomes" id="UP000054097"/>
    </source>
</evidence>
<dbReference type="Gene3D" id="3.80.10.10">
    <property type="entry name" value="Ribonuclease Inhibitor"/>
    <property type="match status" value="1"/>
</dbReference>
<name>A0A0C2WWQ4_SERVB</name>
<dbReference type="InterPro" id="IPR032675">
    <property type="entry name" value="LRR_dom_sf"/>
</dbReference>
<gene>
    <name evidence="1" type="ORF">M408DRAFT_300474</name>
</gene>
<proteinExistence type="predicted"/>
<accession>A0A0C2WWQ4</accession>
<organism evidence="1 2">
    <name type="scientific">Serendipita vermifera MAFF 305830</name>
    <dbReference type="NCBI Taxonomy" id="933852"/>
    <lineage>
        <taxon>Eukaryota</taxon>
        <taxon>Fungi</taxon>
        <taxon>Dikarya</taxon>
        <taxon>Basidiomycota</taxon>
        <taxon>Agaricomycotina</taxon>
        <taxon>Agaricomycetes</taxon>
        <taxon>Sebacinales</taxon>
        <taxon>Serendipitaceae</taxon>
        <taxon>Serendipita</taxon>
    </lineage>
</organism>
<dbReference type="EMBL" id="KN824371">
    <property type="protein sequence ID" value="KIM21792.1"/>
    <property type="molecule type" value="Genomic_DNA"/>
</dbReference>
<protein>
    <recommendedName>
        <fullName evidence="3">F-box domain-containing protein</fullName>
    </recommendedName>
</protein>
<reference evidence="2" key="2">
    <citation type="submission" date="2015-01" db="EMBL/GenBank/DDBJ databases">
        <title>Evolutionary Origins and Diversification of the Mycorrhizal Mutualists.</title>
        <authorList>
            <consortium name="DOE Joint Genome Institute"/>
            <consortium name="Mycorrhizal Genomics Consortium"/>
            <person name="Kohler A."/>
            <person name="Kuo A."/>
            <person name="Nagy L.G."/>
            <person name="Floudas D."/>
            <person name="Copeland A."/>
            <person name="Barry K.W."/>
            <person name="Cichocki N."/>
            <person name="Veneault-Fourrey C."/>
            <person name="LaButti K."/>
            <person name="Lindquist E.A."/>
            <person name="Lipzen A."/>
            <person name="Lundell T."/>
            <person name="Morin E."/>
            <person name="Murat C."/>
            <person name="Riley R."/>
            <person name="Ohm R."/>
            <person name="Sun H."/>
            <person name="Tunlid A."/>
            <person name="Henrissat B."/>
            <person name="Grigoriev I.V."/>
            <person name="Hibbett D.S."/>
            <person name="Martin F."/>
        </authorList>
    </citation>
    <scope>NUCLEOTIDE SEQUENCE [LARGE SCALE GENOMIC DNA]</scope>
    <source>
        <strain evidence="2">MAFF 305830</strain>
    </source>
</reference>
<dbReference type="HOGENOM" id="CLU_554508_0_0_1"/>
<evidence type="ECO:0008006" key="3">
    <source>
        <dbReference type="Google" id="ProtNLM"/>
    </source>
</evidence>
<keyword evidence="2" id="KW-1185">Reference proteome</keyword>
<dbReference type="SUPFAM" id="SSF52047">
    <property type="entry name" value="RNI-like"/>
    <property type="match status" value="1"/>
</dbReference>
<sequence>MGNSGMDVLSSISCPSIEVLQAIILSKDCSTLQSNLQTFSNLKDLELTIIGSYPGSRIPDTPTVSKISRITLSRLVVTFKAASGPNLTTLSLLTLFCSTRNVKLSHEQENFDWPSAISIFAETVEELALEQQILATKSHVRVKSELSHSRLSYPRLKSLKIDRLACSPILSSIVAPALRKLSLTAINGFTPSAFLAFIQGSPDIRILRLTGIYMAITPPFSTTFPPLPTAIEEIDTTHHGLPILNFLTLKSLHTLRLLGVFQSKSGKQVHAYSEPSELHLSPICKLDLTILRALTTLDLCVGNLVLQLVIGLAEALPLLIRLEVLSLPRTHHNTNILVDILVENMRQGGTWAGDKAVLPRLKRLHTKDYPEWESLLMLLAERNRTAHIKGEKKGNETVPLEELNLPGLPNSFILERVQLAMAGKFPSRNGPQITTTVGCDDCKLTRSVCEDPNVERTFEARSSCGRHTLGTVHITANSSGYISTSSHQTMSD</sequence>